<dbReference type="STRING" id="349521.HCH_03577"/>
<protein>
    <recommendedName>
        <fullName evidence="3">SAM-dependent methyltransferase</fullName>
    </recommendedName>
</protein>
<evidence type="ECO:0008006" key="3">
    <source>
        <dbReference type="Google" id="ProtNLM"/>
    </source>
</evidence>
<reference evidence="1 2" key="1">
    <citation type="journal article" date="2005" name="Nucleic Acids Res.">
        <title>Genomic blueprint of Hahella chejuensis, a marine microbe producing an algicidal agent.</title>
        <authorList>
            <person name="Jeong H."/>
            <person name="Yim J.H."/>
            <person name="Lee C."/>
            <person name="Choi S.-H."/>
            <person name="Park Y.K."/>
            <person name="Yoon S.H."/>
            <person name="Hur C.-G."/>
            <person name="Kang H.-Y."/>
            <person name="Kim D."/>
            <person name="Lee H.H."/>
            <person name="Park K.H."/>
            <person name="Park S.-H."/>
            <person name="Park H.-S."/>
            <person name="Lee H.K."/>
            <person name="Oh T.K."/>
            <person name="Kim J.F."/>
        </authorList>
    </citation>
    <scope>NUCLEOTIDE SEQUENCE [LARGE SCALE GENOMIC DNA]</scope>
    <source>
        <strain evidence="1 2">KCTC 2396</strain>
    </source>
</reference>
<dbReference type="Gene3D" id="3.40.50.150">
    <property type="entry name" value="Vaccinia Virus protein VP39"/>
    <property type="match status" value="1"/>
</dbReference>
<dbReference type="KEGG" id="hch:HCH_03577"/>
<sequence>MDPYQLYQAHSCEFSDDLNYYLDFCRGHATLELFAGFGRVSNFLVKQGVSLETVEILPCYSDQISLPDASKHVGDVLTFSSDKRFGRIFAAYNSFCLLTSDVDLRNFFTMIDRQLQPGGKASLSYFHPDYWDQAIDYEFTLNGKSVRATPAFDLSRREQKQGVWTDLYYLNDTGDKPALEKNVVECSYPVRIVEDATDLLPFLHGLELEFVETVESFGRERVVEPGWVDFVFVKG</sequence>
<dbReference type="HOGENOM" id="CLU_1178882_0_0_6"/>
<dbReference type="Proteomes" id="UP000000238">
    <property type="component" value="Chromosome"/>
</dbReference>
<gene>
    <name evidence="1" type="ordered locus">HCH_03577</name>
</gene>
<dbReference type="SUPFAM" id="SSF53335">
    <property type="entry name" value="S-adenosyl-L-methionine-dependent methyltransferases"/>
    <property type="match status" value="1"/>
</dbReference>
<dbReference type="InterPro" id="IPR029063">
    <property type="entry name" value="SAM-dependent_MTases_sf"/>
</dbReference>
<evidence type="ECO:0000313" key="1">
    <source>
        <dbReference type="EMBL" id="ABC30319.1"/>
    </source>
</evidence>
<keyword evidence="2" id="KW-1185">Reference proteome</keyword>
<evidence type="ECO:0000313" key="2">
    <source>
        <dbReference type="Proteomes" id="UP000000238"/>
    </source>
</evidence>
<dbReference type="OrthoDB" id="5298787at2"/>
<accession>Q2SGA5</accession>
<proteinExistence type="predicted"/>
<dbReference type="RefSeq" id="WP_011397387.1">
    <property type="nucleotide sequence ID" value="NC_007645.1"/>
</dbReference>
<dbReference type="AlphaFoldDB" id="Q2SGA5"/>
<organism evidence="1 2">
    <name type="scientific">Hahella chejuensis (strain KCTC 2396)</name>
    <dbReference type="NCBI Taxonomy" id="349521"/>
    <lineage>
        <taxon>Bacteria</taxon>
        <taxon>Pseudomonadati</taxon>
        <taxon>Pseudomonadota</taxon>
        <taxon>Gammaproteobacteria</taxon>
        <taxon>Oceanospirillales</taxon>
        <taxon>Hahellaceae</taxon>
        <taxon>Hahella</taxon>
    </lineage>
</organism>
<dbReference type="EMBL" id="CP000155">
    <property type="protein sequence ID" value="ABC30319.1"/>
    <property type="molecule type" value="Genomic_DNA"/>
</dbReference>
<name>Q2SGA5_HAHCH</name>